<comment type="caution">
    <text evidence="1">The sequence shown here is derived from an EMBL/GenBank/DDBJ whole genome shotgun (WGS) entry which is preliminary data.</text>
</comment>
<sequence length="85" mass="9400">MTSIKATRQPDLVLITWARNPLIPGSPKRIVSVRVIGSSEPCKYGLKHNAWIGTSLACMLDKHVGFKIIFKKRTSAISGVVLLQR</sequence>
<dbReference type="RefSeq" id="WP_191797175.1">
    <property type="nucleotide sequence ID" value="NZ_JACSQL010000001.1"/>
</dbReference>
<protein>
    <submittedName>
        <fullName evidence="1">Uncharacterized protein</fullName>
    </submittedName>
</protein>
<name>A0ABR8SSP8_9BACL</name>
<organism evidence="1 2">
    <name type="scientific">Paenibacillus gallinarum</name>
    <dbReference type="NCBI Taxonomy" id="2762232"/>
    <lineage>
        <taxon>Bacteria</taxon>
        <taxon>Bacillati</taxon>
        <taxon>Bacillota</taxon>
        <taxon>Bacilli</taxon>
        <taxon>Bacillales</taxon>
        <taxon>Paenibacillaceae</taxon>
        <taxon>Paenibacillus</taxon>
    </lineage>
</organism>
<evidence type="ECO:0000313" key="2">
    <source>
        <dbReference type="Proteomes" id="UP000608071"/>
    </source>
</evidence>
<accession>A0ABR8SSP8</accession>
<proteinExistence type="predicted"/>
<dbReference type="EMBL" id="JACSQL010000001">
    <property type="protein sequence ID" value="MBD7966528.1"/>
    <property type="molecule type" value="Genomic_DNA"/>
</dbReference>
<reference evidence="1 2" key="1">
    <citation type="submission" date="2020-08" db="EMBL/GenBank/DDBJ databases">
        <title>A Genomic Blueprint of the Chicken Gut Microbiome.</title>
        <authorList>
            <person name="Gilroy R."/>
            <person name="Ravi A."/>
            <person name="Getino M."/>
            <person name="Pursley I."/>
            <person name="Horton D.L."/>
            <person name="Alikhan N.-F."/>
            <person name="Baker D."/>
            <person name="Gharbi K."/>
            <person name="Hall N."/>
            <person name="Watson M."/>
            <person name="Adriaenssens E.M."/>
            <person name="Foster-Nyarko E."/>
            <person name="Jarju S."/>
            <person name="Secka A."/>
            <person name="Antonio M."/>
            <person name="Oren A."/>
            <person name="Chaudhuri R."/>
            <person name="La Ragione R.M."/>
            <person name="Hildebrand F."/>
            <person name="Pallen M.J."/>
        </authorList>
    </citation>
    <scope>NUCLEOTIDE SEQUENCE [LARGE SCALE GENOMIC DNA]</scope>
    <source>
        <strain evidence="1 2">Sa2BVA9</strain>
    </source>
</reference>
<dbReference type="Proteomes" id="UP000608071">
    <property type="component" value="Unassembled WGS sequence"/>
</dbReference>
<evidence type="ECO:0000313" key="1">
    <source>
        <dbReference type="EMBL" id="MBD7966528.1"/>
    </source>
</evidence>
<keyword evidence="2" id="KW-1185">Reference proteome</keyword>
<gene>
    <name evidence="1" type="ORF">H9647_00440</name>
</gene>